<organism evidence="5 6">
    <name type="scientific">Salvia divinorum</name>
    <name type="common">Maria pastora</name>
    <name type="synonym">Diviner's sage</name>
    <dbReference type="NCBI Taxonomy" id="28513"/>
    <lineage>
        <taxon>Eukaryota</taxon>
        <taxon>Viridiplantae</taxon>
        <taxon>Streptophyta</taxon>
        <taxon>Embryophyta</taxon>
        <taxon>Tracheophyta</taxon>
        <taxon>Spermatophyta</taxon>
        <taxon>Magnoliopsida</taxon>
        <taxon>eudicotyledons</taxon>
        <taxon>Gunneridae</taxon>
        <taxon>Pentapetalae</taxon>
        <taxon>asterids</taxon>
        <taxon>lamiids</taxon>
        <taxon>Lamiales</taxon>
        <taxon>Lamiaceae</taxon>
        <taxon>Nepetoideae</taxon>
        <taxon>Mentheae</taxon>
        <taxon>Salviinae</taxon>
        <taxon>Salvia</taxon>
        <taxon>Salvia subgen. Calosphace</taxon>
    </lineage>
</organism>
<keyword evidence="6" id="KW-1185">Reference proteome</keyword>
<dbReference type="Proteomes" id="UP001567538">
    <property type="component" value="Unassembled WGS sequence"/>
</dbReference>
<dbReference type="AlphaFoldDB" id="A0ABD1GW76"/>
<dbReference type="SUPFAM" id="SSF53335">
    <property type="entry name" value="S-adenosyl-L-methionine-dependent methyltransferases"/>
    <property type="match status" value="1"/>
</dbReference>
<keyword evidence="5" id="KW-0489">Methyltransferase</keyword>
<keyword evidence="5" id="KW-0808">Transferase</keyword>
<dbReference type="Pfam" id="PF02353">
    <property type="entry name" value="CMAS"/>
    <property type="match status" value="1"/>
</dbReference>
<sequence>MSKTMRVVVIGGGISGLAAAYVLAKEGLEVVVHEKEMSLGGRAKTATIDGIHLDIGFTIFAQAMYPEVMELFESVGVDTEVSDTSYSVSLDDGRGFEWGTRNGLSSLFAQKKNLLNPWFWKMIREIIKFRDNASLYIEELNNNPDIDRNETLGNFVQSRGYSELFQKAFLIPICASLWSCSSAVMTFSAYLTLSFLSNFDILELLGLTKRLTPKWHSQSYVDGIKKELESRGCQLKTNSEIYSVFTSDKGCVITYKDGLEEVYDRCIIAAHPPDALNILGKQATNEELRILGAFHYAYSNIFLHHDANLMPKIRGAWSSRNFLGAINDSACITYWLNNIQNISEPEVPFFATLNPPRTPKDASFKSSTSHPIPSVAASRALSNLNDIQGKRGLWFCGAYQGYGFPEDGVKAGIIAANSMLRKHYTYSNNPTCIVPSRLETGACFVVTRFLQHFIATGCLIFLEEGGKIFIFEGTRRKSNLKVTVRVHKPQFYWKVATEADLGFADAYINGDISFVDANEGLLSFLLLIIKNAEMNACTELNKERKRWTPFLYTSLASTAKNFINLVSRRNTLVQARRNISRHYDLSNELFSLFLDETMTYSCAIFQNPFEDLKNAQLRKVHTLIEKARINKDHHILEIGCGWGSLAVEVTKKTGCKYTGITLSESQLQYIEAKVKEAGLQDQIEVLLCDYRQLPNNYRYDRIISCGMVEHVGHGYMEEFFKCCESLLADNGILVLQFIAVADEKYEEWRRRDGFAREYIFHGGCLPSLNRVIHAMAAASRLSVVHLEEIGYHYYHTLRSWRRNFLQNRSKIHGLGFDDKFIRTWEYYFEYCAAGFKYCVIGDYQIVLNRPGDVAAFGSTPYNRLPSQN</sequence>
<dbReference type="Gene3D" id="3.50.50.60">
    <property type="entry name" value="FAD/NAD(P)-binding domain"/>
    <property type="match status" value="1"/>
</dbReference>
<dbReference type="GO" id="GO:0008825">
    <property type="term" value="F:cyclopropane-fatty-acyl-phospholipid synthase activity"/>
    <property type="evidence" value="ECO:0007669"/>
    <property type="project" value="UniProtKB-EC"/>
</dbReference>
<comment type="caution">
    <text evidence="5">The sequence shown here is derived from an EMBL/GenBank/DDBJ whole genome shotgun (WGS) entry which is preliminary data.</text>
</comment>
<reference evidence="5 6" key="1">
    <citation type="submission" date="2024-06" db="EMBL/GenBank/DDBJ databases">
        <title>A chromosome level genome sequence of Diviner's sage (Salvia divinorum).</title>
        <authorList>
            <person name="Ford S.A."/>
            <person name="Ro D.-K."/>
            <person name="Ness R.W."/>
            <person name="Phillips M.A."/>
        </authorList>
    </citation>
    <scope>NUCLEOTIDE SEQUENCE [LARGE SCALE GENOMIC DNA]</scope>
    <source>
        <strain evidence="5">SAF-2024a</strain>
        <tissue evidence="5">Leaf</tissue>
    </source>
</reference>
<dbReference type="Gene3D" id="1.10.405.20">
    <property type="match status" value="1"/>
</dbReference>
<dbReference type="InterPro" id="IPR001613">
    <property type="entry name" value="Flavin_amine_oxidase"/>
</dbReference>
<evidence type="ECO:0000256" key="1">
    <source>
        <dbReference type="ARBA" id="ARBA00001974"/>
    </source>
</evidence>
<dbReference type="CDD" id="cd02440">
    <property type="entry name" value="AdoMet_MTases"/>
    <property type="match status" value="1"/>
</dbReference>
<dbReference type="EMBL" id="JBEAFC010000007">
    <property type="protein sequence ID" value="KAL1548362.1"/>
    <property type="molecule type" value="Genomic_DNA"/>
</dbReference>
<dbReference type="GO" id="GO:0032259">
    <property type="term" value="P:methylation"/>
    <property type="evidence" value="ECO:0007669"/>
    <property type="project" value="UniProtKB-KW"/>
</dbReference>
<evidence type="ECO:0000259" key="4">
    <source>
        <dbReference type="Pfam" id="PF01593"/>
    </source>
</evidence>
<dbReference type="InterPro" id="IPR002937">
    <property type="entry name" value="Amino_oxidase"/>
</dbReference>
<feature type="binding site" evidence="3">
    <location>
        <position position="15"/>
    </location>
    <ligand>
        <name>FAD</name>
        <dbReference type="ChEBI" id="CHEBI:57692"/>
    </ligand>
</feature>
<evidence type="ECO:0000313" key="5">
    <source>
        <dbReference type="EMBL" id="KAL1548362.1"/>
    </source>
</evidence>
<accession>A0ABD1GW76</accession>
<dbReference type="PANTHER" id="PTHR43675">
    <property type="entry name" value="ARSENITE METHYLTRANSFERASE"/>
    <property type="match status" value="1"/>
</dbReference>
<comment type="cofactor">
    <cofactor evidence="1">
        <name>FAD</name>
        <dbReference type="ChEBI" id="CHEBI:57692"/>
    </cofactor>
</comment>
<dbReference type="Gene3D" id="3.30.70.1990">
    <property type="match status" value="1"/>
</dbReference>
<dbReference type="PANTHER" id="PTHR43675:SF30">
    <property type="entry name" value="CYCLOPROPANE-FATTY-ACYL-PHOSPHOLIPID SYNTHASE"/>
    <property type="match status" value="1"/>
</dbReference>
<proteinExistence type="predicted"/>
<dbReference type="PRINTS" id="PR00757">
    <property type="entry name" value="AMINEOXDASEF"/>
</dbReference>
<dbReference type="InterPro" id="IPR026669">
    <property type="entry name" value="Arsenite_MeTrfase-like"/>
</dbReference>
<dbReference type="InterPro" id="IPR036188">
    <property type="entry name" value="FAD/NAD-bd_sf"/>
</dbReference>
<gene>
    <name evidence="5" type="ORF">AAHA92_16604</name>
</gene>
<evidence type="ECO:0000313" key="6">
    <source>
        <dbReference type="Proteomes" id="UP001567538"/>
    </source>
</evidence>
<dbReference type="EC" id="2.1.1.79" evidence="5"/>
<evidence type="ECO:0000256" key="3">
    <source>
        <dbReference type="PIRSR" id="PIRSR601613-1"/>
    </source>
</evidence>
<dbReference type="SUPFAM" id="SSF51905">
    <property type="entry name" value="FAD/NAD(P)-binding domain"/>
    <property type="match status" value="1"/>
</dbReference>
<feature type="domain" description="Amine oxidase" evidence="4">
    <location>
        <begin position="14"/>
        <end position="276"/>
    </location>
</feature>
<keyword evidence="2" id="KW-0560">Oxidoreductase</keyword>
<evidence type="ECO:0000256" key="2">
    <source>
        <dbReference type="ARBA" id="ARBA00023002"/>
    </source>
</evidence>
<dbReference type="GO" id="GO:0016491">
    <property type="term" value="F:oxidoreductase activity"/>
    <property type="evidence" value="ECO:0007669"/>
    <property type="project" value="UniProtKB-KW"/>
</dbReference>
<dbReference type="Gene3D" id="3.40.50.150">
    <property type="entry name" value="Vaccinia Virus protein VP39"/>
    <property type="match status" value="1"/>
</dbReference>
<protein>
    <submittedName>
        <fullName evidence="5">Cyclopropane-fatty-acyl-phospholipid synthase</fullName>
        <ecNumber evidence="5">2.1.1.79</ecNumber>
    </submittedName>
</protein>
<dbReference type="InterPro" id="IPR029063">
    <property type="entry name" value="SAM-dependent_MTases_sf"/>
</dbReference>
<dbReference type="Pfam" id="PF01593">
    <property type="entry name" value="Amino_oxidase"/>
    <property type="match status" value="1"/>
</dbReference>
<name>A0ABD1GW76_SALDI</name>